<gene>
    <name evidence="2" type="ORF">RR42_m0755</name>
</gene>
<sequence>MRSTLPQIVRPHKGNTLNQSTNNTNSTNGATRANPYTVSVYPIQQEPGVWFATYLIAEYKNGSECIVANVSMRHATHGTEAKAKQAARRAAESVAADMRLQ</sequence>
<dbReference type="Proteomes" id="UP000031843">
    <property type="component" value="Chromosome main"/>
</dbReference>
<dbReference type="AlphaFoldDB" id="A0A0C4Y029"/>
<organism evidence="2 3">
    <name type="scientific">Cupriavidus basilensis</name>
    <dbReference type="NCBI Taxonomy" id="68895"/>
    <lineage>
        <taxon>Bacteria</taxon>
        <taxon>Pseudomonadati</taxon>
        <taxon>Pseudomonadota</taxon>
        <taxon>Betaproteobacteria</taxon>
        <taxon>Burkholderiales</taxon>
        <taxon>Burkholderiaceae</taxon>
        <taxon>Cupriavidus</taxon>
    </lineage>
</organism>
<keyword evidence="3" id="KW-1185">Reference proteome</keyword>
<protein>
    <recommendedName>
        <fullName evidence="4">Isochorismatase</fullName>
    </recommendedName>
</protein>
<dbReference type="STRING" id="68895.RR42_m0755"/>
<accession>A0A0C4Y029</accession>
<feature type="compositionally biased region" description="Low complexity" evidence="1">
    <location>
        <begin position="14"/>
        <end position="34"/>
    </location>
</feature>
<reference evidence="2 3" key="1">
    <citation type="journal article" date="2015" name="Genome Announc.">
        <title>Complete Genome Sequence of Cupriavidus basilensis 4G11, Isolated from the Oak Ridge Field Research Center Site.</title>
        <authorList>
            <person name="Ray J."/>
            <person name="Waters R.J."/>
            <person name="Skerker J.M."/>
            <person name="Kuehl J.V."/>
            <person name="Price M.N."/>
            <person name="Huang J."/>
            <person name="Chakraborty R."/>
            <person name="Arkin A.P."/>
            <person name="Deutschbauer A."/>
        </authorList>
    </citation>
    <scope>NUCLEOTIDE SEQUENCE [LARGE SCALE GENOMIC DNA]</scope>
    <source>
        <strain evidence="2">4G11</strain>
    </source>
</reference>
<proteinExistence type="predicted"/>
<evidence type="ECO:0008006" key="4">
    <source>
        <dbReference type="Google" id="ProtNLM"/>
    </source>
</evidence>
<name>A0A0C4Y029_9BURK</name>
<evidence type="ECO:0000256" key="1">
    <source>
        <dbReference type="SAM" id="MobiDB-lite"/>
    </source>
</evidence>
<dbReference type="KEGG" id="cbw:RR42_m0755"/>
<dbReference type="EMBL" id="CP010536">
    <property type="protein sequence ID" value="AJG18167.1"/>
    <property type="molecule type" value="Genomic_DNA"/>
</dbReference>
<feature type="region of interest" description="Disordered" evidence="1">
    <location>
        <begin position="1"/>
        <end position="34"/>
    </location>
</feature>
<evidence type="ECO:0000313" key="2">
    <source>
        <dbReference type="EMBL" id="AJG18167.1"/>
    </source>
</evidence>
<evidence type="ECO:0000313" key="3">
    <source>
        <dbReference type="Proteomes" id="UP000031843"/>
    </source>
</evidence>